<dbReference type="PROSITE" id="PS00742">
    <property type="entry name" value="PEP_ENZYMES_2"/>
    <property type="match status" value="1"/>
</dbReference>
<comment type="similarity">
    <text evidence="4">Belongs to the PEP-utilizing enzyme family.</text>
</comment>
<dbReference type="GO" id="GO:0009401">
    <property type="term" value="P:phosphoenolpyruvate-dependent sugar phosphotransferase system"/>
    <property type="evidence" value="ECO:0007669"/>
    <property type="project" value="UniProtKB-KW"/>
</dbReference>
<dbReference type="Gene3D" id="3.20.20.60">
    <property type="entry name" value="Phosphoenolpyruvate-binding domains"/>
    <property type="match status" value="1"/>
</dbReference>
<evidence type="ECO:0000256" key="11">
    <source>
        <dbReference type="ARBA" id="ARBA00022723"/>
    </source>
</evidence>
<keyword evidence="16" id="KW-1185">Reference proteome</keyword>
<keyword evidence="12" id="KW-0418">Kinase</keyword>
<dbReference type="AlphaFoldDB" id="A0A4R1HBD3"/>
<dbReference type="Gene3D" id="3.30.450.40">
    <property type="match status" value="1"/>
</dbReference>
<dbReference type="InterPro" id="IPR006318">
    <property type="entry name" value="PTS_EI-like"/>
</dbReference>
<dbReference type="SMART" id="SM00065">
    <property type="entry name" value="GAF"/>
    <property type="match status" value="1"/>
</dbReference>
<comment type="catalytic activity">
    <reaction evidence="1">
        <text>L-histidyl-[protein] + phosphoenolpyruvate = N(pros)-phospho-L-histidyl-[protein] + pyruvate</text>
        <dbReference type="Rhea" id="RHEA:23880"/>
        <dbReference type="Rhea" id="RHEA-COMP:9745"/>
        <dbReference type="Rhea" id="RHEA-COMP:9746"/>
        <dbReference type="ChEBI" id="CHEBI:15361"/>
        <dbReference type="ChEBI" id="CHEBI:29979"/>
        <dbReference type="ChEBI" id="CHEBI:58702"/>
        <dbReference type="ChEBI" id="CHEBI:64837"/>
        <dbReference type="EC" id="2.7.3.9"/>
    </reaction>
</comment>
<dbReference type="InterPro" id="IPR023151">
    <property type="entry name" value="PEP_util_CS"/>
</dbReference>
<dbReference type="Gene3D" id="1.10.274.10">
    <property type="entry name" value="PtsI, HPr-binding domain"/>
    <property type="match status" value="1"/>
</dbReference>
<keyword evidence="7" id="KW-0963">Cytoplasm</keyword>
<name>A0A4R1HBD3_9GAMM</name>
<dbReference type="InterPro" id="IPR036637">
    <property type="entry name" value="Phosphohistidine_dom_sf"/>
</dbReference>
<keyword evidence="8" id="KW-0762">Sugar transport</keyword>
<feature type="domain" description="GAF" evidence="14">
    <location>
        <begin position="17"/>
        <end position="164"/>
    </location>
</feature>
<dbReference type="InterPro" id="IPR000121">
    <property type="entry name" value="PEP_util_C"/>
</dbReference>
<evidence type="ECO:0000256" key="9">
    <source>
        <dbReference type="ARBA" id="ARBA00022679"/>
    </source>
</evidence>
<dbReference type="Pfam" id="PF05524">
    <property type="entry name" value="PEP-utilisers_N"/>
    <property type="match status" value="1"/>
</dbReference>
<dbReference type="SUPFAM" id="SSF51621">
    <property type="entry name" value="Phosphoenolpyruvate/pyruvate domain"/>
    <property type="match status" value="1"/>
</dbReference>
<evidence type="ECO:0000256" key="10">
    <source>
        <dbReference type="ARBA" id="ARBA00022683"/>
    </source>
</evidence>
<dbReference type="InterPro" id="IPR003018">
    <property type="entry name" value="GAF"/>
</dbReference>
<dbReference type="NCBIfam" id="NF008283">
    <property type="entry name" value="PRK11061.1"/>
    <property type="match status" value="1"/>
</dbReference>
<keyword evidence="13" id="KW-0460">Magnesium</keyword>
<keyword evidence="9 15" id="KW-0808">Transferase</keyword>
<dbReference type="InterPro" id="IPR008731">
    <property type="entry name" value="PTS_EIN"/>
</dbReference>
<dbReference type="Gene3D" id="3.50.30.10">
    <property type="entry name" value="Phosphohistidine domain"/>
    <property type="match status" value="1"/>
</dbReference>
<keyword evidence="6" id="KW-0813">Transport</keyword>
<dbReference type="PANTHER" id="PTHR46244">
    <property type="entry name" value="PHOSPHOENOLPYRUVATE-PROTEIN PHOSPHOTRANSFERASE"/>
    <property type="match status" value="1"/>
</dbReference>
<evidence type="ECO:0000256" key="8">
    <source>
        <dbReference type="ARBA" id="ARBA00022597"/>
    </source>
</evidence>
<evidence type="ECO:0000313" key="16">
    <source>
        <dbReference type="Proteomes" id="UP000295707"/>
    </source>
</evidence>
<dbReference type="GO" id="GO:0008965">
    <property type="term" value="F:phosphoenolpyruvate-protein phosphotransferase activity"/>
    <property type="evidence" value="ECO:0007669"/>
    <property type="project" value="UniProtKB-EC"/>
</dbReference>
<reference evidence="15 16" key="1">
    <citation type="submission" date="2019-03" db="EMBL/GenBank/DDBJ databases">
        <title>Genomic Encyclopedia of Type Strains, Phase IV (KMG-IV): sequencing the most valuable type-strain genomes for metagenomic binning, comparative biology and taxonomic classification.</title>
        <authorList>
            <person name="Goeker M."/>
        </authorList>
    </citation>
    <scope>NUCLEOTIDE SEQUENCE [LARGE SCALE GENOMIC DNA]</scope>
    <source>
        <strain evidence="15 16">DSM 19610</strain>
    </source>
</reference>
<accession>A0A4R1HBD3</accession>
<dbReference type="InterPro" id="IPR008279">
    <property type="entry name" value="PEP-util_enz_mobile_dom"/>
</dbReference>
<evidence type="ECO:0000256" key="1">
    <source>
        <dbReference type="ARBA" id="ARBA00000683"/>
    </source>
</evidence>
<dbReference type="InterPro" id="IPR040442">
    <property type="entry name" value="Pyrv_kinase-like_dom_sf"/>
</dbReference>
<evidence type="ECO:0000259" key="14">
    <source>
        <dbReference type="SMART" id="SM00065"/>
    </source>
</evidence>
<dbReference type="EMBL" id="SMFX01000001">
    <property type="protein sequence ID" value="TCK19267.1"/>
    <property type="molecule type" value="Genomic_DNA"/>
</dbReference>
<evidence type="ECO:0000313" key="15">
    <source>
        <dbReference type="EMBL" id="TCK19267.1"/>
    </source>
</evidence>
<dbReference type="InterPro" id="IPR029016">
    <property type="entry name" value="GAF-like_dom_sf"/>
</dbReference>
<dbReference type="Proteomes" id="UP000295707">
    <property type="component" value="Unassembled WGS sequence"/>
</dbReference>
<dbReference type="PANTHER" id="PTHR46244:SF1">
    <property type="entry name" value="PHOSPHOENOLPYRUVATE-DEPENDENT PHOSPHOTRANSFERASE SYSTEM"/>
    <property type="match status" value="1"/>
</dbReference>
<evidence type="ECO:0000256" key="3">
    <source>
        <dbReference type="ARBA" id="ARBA00004496"/>
    </source>
</evidence>
<dbReference type="GO" id="GO:0005737">
    <property type="term" value="C:cytoplasm"/>
    <property type="evidence" value="ECO:0007669"/>
    <property type="project" value="UniProtKB-SubCell"/>
</dbReference>
<dbReference type="SUPFAM" id="SSF47831">
    <property type="entry name" value="Enzyme I of the PEP:sugar phosphotransferase system HPr-binding (sub)domain"/>
    <property type="match status" value="1"/>
</dbReference>
<proteinExistence type="inferred from homology"/>
<dbReference type="Pfam" id="PF02896">
    <property type="entry name" value="PEP-utilizers_C"/>
    <property type="match status" value="1"/>
</dbReference>
<evidence type="ECO:0000256" key="12">
    <source>
        <dbReference type="ARBA" id="ARBA00022777"/>
    </source>
</evidence>
<dbReference type="OrthoDB" id="9765468at2"/>
<dbReference type="GO" id="GO:0016301">
    <property type="term" value="F:kinase activity"/>
    <property type="evidence" value="ECO:0007669"/>
    <property type="project" value="UniProtKB-KW"/>
</dbReference>
<comment type="subcellular location">
    <subcellularLocation>
        <location evidence="3">Cytoplasm</location>
    </subcellularLocation>
</comment>
<evidence type="ECO:0000256" key="7">
    <source>
        <dbReference type="ARBA" id="ARBA00022490"/>
    </source>
</evidence>
<dbReference type="InterPro" id="IPR015813">
    <property type="entry name" value="Pyrv/PenolPyrv_kinase-like_dom"/>
</dbReference>
<dbReference type="SUPFAM" id="SSF52009">
    <property type="entry name" value="Phosphohistidine domain"/>
    <property type="match status" value="1"/>
</dbReference>
<keyword evidence="10" id="KW-0598">Phosphotransferase system</keyword>
<protein>
    <recommendedName>
        <fullName evidence="5">phosphoenolpyruvate--protein phosphotransferase</fullName>
        <ecNumber evidence="5">2.7.3.9</ecNumber>
    </recommendedName>
</protein>
<dbReference type="NCBIfam" id="TIGR01417">
    <property type="entry name" value="PTS_I_fam"/>
    <property type="match status" value="1"/>
</dbReference>
<dbReference type="InterPro" id="IPR050499">
    <property type="entry name" value="PEP-utilizing_PTS_enzyme"/>
</dbReference>
<organism evidence="15 16">
    <name type="scientific">Thiogranum longum</name>
    <dbReference type="NCBI Taxonomy" id="1537524"/>
    <lineage>
        <taxon>Bacteria</taxon>
        <taxon>Pseudomonadati</taxon>
        <taxon>Pseudomonadota</taxon>
        <taxon>Gammaproteobacteria</taxon>
        <taxon>Chromatiales</taxon>
        <taxon>Ectothiorhodospiraceae</taxon>
        <taxon>Thiogranum</taxon>
    </lineage>
</organism>
<comment type="cofactor">
    <cofactor evidence="2">
        <name>Mg(2+)</name>
        <dbReference type="ChEBI" id="CHEBI:18420"/>
    </cofactor>
</comment>
<keyword evidence="11" id="KW-0479">Metal-binding</keyword>
<dbReference type="Pfam" id="PF01590">
    <property type="entry name" value="GAF"/>
    <property type="match status" value="1"/>
</dbReference>
<evidence type="ECO:0000256" key="13">
    <source>
        <dbReference type="ARBA" id="ARBA00022842"/>
    </source>
</evidence>
<dbReference type="RefSeq" id="WP_132973781.1">
    <property type="nucleotide sequence ID" value="NZ_SMFX01000001.1"/>
</dbReference>
<evidence type="ECO:0000256" key="4">
    <source>
        <dbReference type="ARBA" id="ARBA00007837"/>
    </source>
</evidence>
<dbReference type="GO" id="GO:0046872">
    <property type="term" value="F:metal ion binding"/>
    <property type="evidence" value="ECO:0007669"/>
    <property type="project" value="UniProtKB-KW"/>
</dbReference>
<dbReference type="PRINTS" id="PR01736">
    <property type="entry name" value="PHPHTRNFRASE"/>
</dbReference>
<evidence type="ECO:0000256" key="5">
    <source>
        <dbReference type="ARBA" id="ARBA00012232"/>
    </source>
</evidence>
<evidence type="ECO:0000256" key="2">
    <source>
        <dbReference type="ARBA" id="ARBA00001946"/>
    </source>
</evidence>
<comment type="caution">
    <text evidence="15">The sequence shown here is derived from an EMBL/GenBank/DDBJ whole genome shotgun (WGS) entry which is preliminary data.</text>
</comment>
<evidence type="ECO:0000256" key="6">
    <source>
        <dbReference type="ARBA" id="ARBA00022448"/>
    </source>
</evidence>
<gene>
    <name evidence="15" type="ORF">DFR30_2577</name>
</gene>
<dbReference type="Pfam" id="PF00391">
    <property type="entry name" value="PEP-utilizers"/>
    <property type="match status" value="1"/>
</dbReference>
<dbReference type="SUPFAM" id="SSF55781">
    <property type="entry name" value="GAF domain-like"/>
    <property type="match status" value="1"/>
</dbReference>
<dbReference type="InterPro" id="IPR036618">
    <property type="entry name" value="PtsI_HPr-bd_sf"/>
</dbReference>
<dbReference type="EC" id="2.7.3.9" evidence="5"/>
<sequence>MLDTLRRIIQEVNRAPDLARALSIIVTRVKQAMVVDVCSVYLTDTERQQHVLMATDGYNPDAVGKVRFNFGEGLVGVVARREEMLNLDDASSHKAYVYTGEIGEDPFHGFLGVPIVQHRKVLGVLVVRQRERRRFAEPEETFLFTLAAQLAGAISHAGASGDITHLLQQTDESRYALKGNSGTPGAAVGHARVVYPMANLEAIPDRPAEDTETEIAEFRAAVGAVERDMRMMSARMVDSLPAEDIALFDALIMMLRSENLVEGTIERIRAGNWAPGALRETIVEHVDAFEAMEDPYLRERASDVRDLGRRILEHLQSTSPVQRSFEPDTILVGEEISASQLAEVPVQYLIGVVSARGSSASHVAILARALGIPAVMGVEDLPVNRLEGQNIVVDGYQARLFVRPSRAIREEFQRLQEEEAALSQDLLDLIELPSETPDGVHIPLYANTGLLSDISPSLRCGAEGVGLYRTEVPFMIRDRFPGEEEQFRIYRQVLEAFAPSPVTVRTLDIGGDKALPYFPVEEENPFLGWRGIRIALDHPEIFLTQVRAILRANAGLDNLQLMLPMISSVNEIDEAAGLVRRAHEELVEEGEQTTYPKIGVMIEVPSAVYQVPAMSKRVDFFSIGSNDLTQYLLAVDRNNAQVSDLYNALHPAVLRAIHQVVVEAHAHQRPVSVCGEMAGDPAAALLLLGMGVDSLSMSSASLLRVKWVLRSFNTEKMQSLLEETWLLEDATAVRALLHNSLDEAGLGGLIRAGR</sequence>